<protein>
    <submittedName>
        <fullName evidence="3">DUF1559 domain-containing protein</fullName>
    </submittedName>
</protein>
<feature type="transmembrane region" description="Helical" evidence="1">
    <location>
        <begin position="20"/>
        <end position="41"/>
    </location>
</feature>
<dbReference type="Pfam" id="PF07963">
    <property type="entry name" value="N_methyl"/>
    <property type="match status" value="1"/>
</dbReference>
<organism evidence="3 4">
    <name type="scientific">Tautonia sociabilis</name>
    <dbReference type="NCBI Taxonomy" id="2080755"/>
    <lineage>
        <taxon>Bacteria</taxon>
        <taxon>Pseudomonadati</taxon>
        <taxon>Planctomycetota</taxon>
        <taxon>Planctomycetia</taxon>
        <taxon>Isosphaerales</taxon>
        <taxon>Isosphaeraceae</taxon>
        <taxon>Tautonia</taxon>
    </lineage>
</organism>
<dbReference type="OrthoDB" id="249432at2"/>
<dbReference type="SUPFAM" id="SSF54523">
    <property type="entry name" value="Pili subunits"/>
    <property type="match status" value="1"/>
</dbReference>
<dbReference type="RefSeq" id="WP_126728224.1">
    <property type="nucleotide sequence ID" value="NZ_RYZH01000097.1"/>
</dbReference>
<evidence type="ECO:0000313" key="4">
    <source>
        <dbReference type="Proteomes" id="UP000280296"/>
    </source>
</evidence>
<dbReference type="PANTHER" id="PTHR30093:SF2">
    <property type="entry name" value="TYPE II SECRETION SYSTEM PROTEIN H"/>
    <property type="match status" value="1"/>
</dbReference>
<dbReference type="Pfam" id="PF07596">
    <property type="entry name" value="SBP_bac_10"/>
    <property type="match status" value="1"/>
</dbReference>
<dbReference type="Proteomes" id="UP000280296">
    <property type="component" value="Unassembled WGS sequence"/>
</dbReference>
<keyword evidence="4" id="KW-1185">Reference proteome</keyword>
<keyword evidence="1" id="KW-0812">Transmembrane</keyword>
<reference evidence="3 4" key="1">
    <citation type="submission" date="2018-12" db="EMBL/GenBank/DDBJ databases">
        <authorList>
            <person name="Toschakov S.V."/>
        </authorList>
    </citation>
    <scope>NUCLEOTIDE SEQUENCE [LARGE SCALE GENOMIC DNA]</scope>
    <source>
        <strain evidence="3 4">GM2012</strain>
    </source>
</reference>
<dbReference type="InterPro" id="IPR012902">
    <property type="entry name" value="N_methyl_site"/>
</dbReference>
<dbReference type="NCBIfam" id="TIGR04294">
    <property type="entry name" value="pre_pil_HX9DG"/>
    <property type="match status" value="1"/>
</dbReference>
<name>A0A432MBX5_9BACT</name>
<gene>
    <name evidence="3" type="ORF">TsocGM_25200</name>
</gene>
<dbReference type="NCBIfam" id="TIGR02532">
    <property type="entry name" value="IV_pilin_GFxxxE"/>
    <property type="match status" value="1"/>
</dbReference>
<dbReference type="AlphaFoldDB" id="A0A432MBX5"/>
<dbReference type="PANTHER" id="PTHR30093">
    <property type="entry name" value="GENERAL SECRETION PATHWAY PROTEIN G"/>
    <property type="match status" value="1"/>
</dbReference>
<evidence type="ECO:0000313" key="3">
    <source>
        <dbReference type="EMBL" id="RUL81387.1"/>
    </source>
</evidence>
<dbReference type="InterPro" id="IPR027558">
    <property type="entry name" value="Pre_pil_HX9DG_C"/>
</dbReference>
<keyword evidence="1" id="KW-1133">Transmembrane helix</keyword>
<evidence type="ECO:0000259" key="2">
    <source>
        <dbReference type="Pfam" id="PF07596"/>
    </source>
</evidence>
<proteinExistence type="predicted"/>
<accession>A0A432MBX5</accession>
<comment type="caution">
    <text evidence="3">The sequence shown here is derived from an EMBL/GenBank/DDBJ whole genome shotgun (WGS) entry which is preliminary data.</text>
</comment>
<reference evidence="3 4" key="2">
    <citation type="submission" date="2019-01" db="EMBL/GenBank/DDBJ databases">
        <title>Tautonia sociabilis, a novel thermotolerant planctomycete of Isosphaeraceae family, isolated from a 4000 m deep subterranean habitat.</title>
        <authorList>
            <person name="Kovaleva O.L."/>
            <person name="Elcheninov A.G."/>
            <person name="Van Heerden E."/>
            <person name="Toshchakov S.V."/>
            <person name="Novikov A."/>
            <person name="Bonch-Osmolovskaya E.A."/>
            <person name="Kublanov I.V."/>
        </authorList>
    </citation>
    <scope>NUCLEOTIDE SEQUENCE [LARGE SCALE GENOMIC DNA]</scope>
    <source>
        <strain evidence="3 4">GM2012</strain>
    </source>
</reference>
<dbReference type="InterPro" id="IPR045584">
    <property type="entry name" value="Pilin-like"/>
</dbReference>
<dbReference type="Gene3D" id="3.30.700.10">
    <property type="entry name" value="Glycoprotein, Type 4 Pilin"/>
    <property type="match status" value="1"/>
</dbReference>
<sequence>MHPDDSRPLRSRRRHRGFTLIELLVVIAIIGVLIALLLPAVQSAREAARRAQCVNNLKQMALAANNYEATYGSYPPATLVTFPSVGFSSLVHLCQYMEQTALYNAANFELSYFFPANYTIAGTGFSALFCPSDESAFVATPIQYGPPTYSQFHNHYSGVVGPWMAWGLVPGPSGLLTTDPQLSRHARGTIIPGGGVTVASVRDGTSNTMMYTETGHGVFNESSRNWLHQWNVGQPTDWCLEARFPPNWARRYSDSVNDPGNAALSRWAPFNAMSFHPGGVNVAFCDGSVRFLKDTIDSWIVPPPQVNGLPTGTSQTPSSNGSDYGLTVAPGTKVGVYQKLATRNGGEVVSADEY</sequence>
<evidence type="ECO:0000256" key="1">
    <source>
        <dbReference type="SAM" id="Phobius"/>
    </source>
</evidence>
<keyword evidence="1" id="KW-0472">Membrane</keyword>
<dbReference type="EMBL" id="RYZH01000097">
    <property type="protein sequence ID" value="RUL81387.1"/>
    <property type="molecule type" value="Genomic_DNA"/>
</dbReference>
<dbReference type="PROSITE" id="PS00409">
    <property type="entry name" value="PROKAR_NTER_METHYL"/>
    <property type="match status" value="1"/>
</dbReference>
<feature type="domain" description="DUF1559" evidence="2">
    <location>
        <begin position="42"/>
        <end position="297"/>
    </location>
</feature>
<dbReference type="InterPro" id="IPR011453">
    <property type="entry name" value="DUF1559"/>
</dbReference>